<feature type="compositionally biased region" description="Basic and acidic residues" evidence="1">
    <location>
        <begin position="83"/>
        <end position="94"/>
    </location>
</feature>
<feature type="region of interest" description="Disordered" evidence="1">
    <location>
        <begin position="1"/>
        <end position="46"/>
    </location>
</feature>
<organism evidence="2 3">
    <name type="scientific">Rubroshorea leprosula</name>
    <dbReference type="NCBI Taxonomy" id="152421"/>
    <lineage>
        <taxon>Eukaryota</taxon>
        <taxon>Viridiplantae</taxon>
        <taxon>Streptophyta</taxon>
        <taxon>Embryophyta</taxon>
        <taxon>Tracheophyta</taxon>
        <taxon>Spermatophyta</taxon>
        <taxon>Magnoliopsida</taxon>
        <taxon>eudicotyledons</taxon>
        <taxon>Gunneridae</taxon>
        <taxon>Pentapetalae</taxon>
        <taxon>rosids</taxon>
        <taxon>malvids</taxon>
        <taxon>Malvales</taxon>
        <taxon>Dipterocarpaceae</taxon>
        <taxon>Rubroshorea</taxon>
    </lineage>
</organism>
<evidence type="ECO:0000256" key="1">
    <source>
        <dbReference type="SAM" id="MobiDB-lite"/>
    </source>
</evidence>
<name>A0AAV5LLL8_9ROSI</name>
<evidence type="ECO:0000313" key="3">
    <source>
        <dbReference type="Proteomes" id="UP001054252"/>
    </source>
</evidence>
<sequence>MGNCIGHGKSSAVWAGEDWGSLTPNHPENDDGDPEGTRLLGRSSSTREVKITISKKELEELMKKVNMQGLSLEEVLGRMVREGSGHAGEFPEQHRHWKPELQSIPEVD</sequence>
<keyword evidence="3" id="KW-1185">Reference proteome</keyword>
<dbReference type="Proteomes" id="UP001054252">
    <property type="component" value="Unassembled WGS sequence"/>
</dbReference>
<comment type="caution">
    <text evidence="2">The sequence shown here is derived from an EMBL/GenBank/DDBJ whole genome shotgun (WGS) entry which is preliminary data.</text>
</comment>
<protein>
    <submittedName>
        <fullName evidence="2">Uncharacterized protein</fullName>
    </submittedName>
</protein>
<dbReference type="PANTHER" id="PTHR33647">
    <property type="entry name" value="OS01G0793900 PROTEIN"/>
    <property type="match status" value="1"/>
</dbReference>
<reference evidence="2 3" key="1">
    <citation type="journal article" date="2021" name="Commun. Biol.">
        <title>The genome of Shorea leprosula (Dipterocarpaceae) highlights the ecological relevance of drought in aseasonal tropical rainforests.</title>
        <authorList>
            <person name="Ng K.K.S."/>
            <person name="Kobayashi M.J."/>
            <person name="Fawcett J.A."/>
            <person name="Hatakeyama M."/>
            <person name="Paape T."/>
            <person name="Ng C.H."/>
            <person name="Ang C.C."/>
            <person name="Tnah L.H."/>
            <person name="Lee C.T."/>
            <person name="Nishiyama T."/>
            <person name="Sese J."/>
            <person name="O'Brien M.J."/>
            <person name="Copetti D."/>
            <person name="Mohd Noor M.I."/>
            <person name="Ong R.C."/>
            <person name="Putra M."/>
            <person name="Sireger I.Z."/>
            <person name="Indrioko S."/>
            <person name="Kosugi Y."/>
            <person name="Izuno A."/>
            <person name="Isagi Y."/>
            <person name="Lee S.L."/>
            <person name="Shimizu K.K."/>
        </authorList>
    </citation>
    <scope>NUCLEOTIDE SEQUENCE [LARGE SCALE GENOMIC DNA]</scope>
    <source>
        <strain evidence="2">214</strain>
    </source>
</reference>
<feature type="region of interest" description="Disordered" evidence="1">
    <location>
        <begin position="83"/>
        <end position="108"/>
    </location>
</feature>
<dbReference type="AlphaFoldDB" id="A0AAV5LLL8"/>
<dbReference type="PANTHER" id="PTHR33647:SF22">
    <property type="entry name" value="GENOME ASSEMBLY, CHROMOSOME: A03"/>
    <property type="match status" value="1"/>
</dbReference>
<gene>
    <name evidence="2" type="ORF">SLEP1_g46188</name>
</gene>
<accession>A0AAV5LLL8</accession>
<dbReference type="EMBL" id="BPVZ01000127">
    <property type="protein sequence ID" value="GKV38260.1"/>
    <property type="molecule type" value="Genomic_DNA"/>
</dbReference>
<evidence type="ECO:0000313" key="2">
    <source>
        <dbReference type="EMBL" id="GKV38260.1"/>
    </source>
</evidence>
<proteinExistence type="predicted"/>